<dbReference type="GO" id="GO:0007059">
    <property type="term" value="P:chromosome segregation"/>
    <property type="evidence" value="ECO:0007669"/>
    <property type="project" value="TreeGrafter"/>
</dbReference>
<evidence type="ECO:0000256" key="8">
    <source>
        <dbReference type="SAM" id="Coils"/>
    </source>
</evidence>
<dbReference type="PRINTS" id="PR00416">
    <property type="entry name" value="EUTPISMRASEI"/>
</dbReference>
<dbReference type="GO" id="GO:0003677">
    <property type="term" value="F:DNA binding"/>
    <property type="evidence" value="ECO:0007669"/>
    <property type="project" value="UniProtKB-UniRule"/>
</dbReference>
<feature type="region of interest" description="Disordered" evidence="9">
    <location>
        <begin position="1"/>
        <end position="264"/>
    </location>
</feature>
<protein>
    <recommendedName>
        <fullName evidence="7">DNA topoisomerase I</fullName>
        <ecNumber evidence="7">5.6.2.1</ecNumber>
    </recommendedName>
    <alternativeName>
        <fullName evidence="7">DNA topoisomerase 1</fullName>
    </alternativeName>
</protein>
<evidence type="ECO:0000256" key="6">
    <source>
        <dbReference type="PROSITE-ProRule" id="PRU01382"/>
    </source>
</evidence>
<dbReference type="PROSITE" id="PS52038">
    <property type="entry name" value="TOPO_IB_2"/>
    <property type="match status" value="1"/>
</dbReference>
<comment type="caution">
    <text evidence="11">The sequence shown here is derived from an EMBL/GenBank/DDBJ whole genome shotgun (WGS) entry which is preliminary data.</text>
</comment>
<keyword evidence="12" id="KW-1185">Reference proteome</keyword>
<dbReference type="InterPro" id="IPR011010">
    <property type="entry name" value="DNA_brk_join_enz"/>
</dbReference>
<gene>
    <name evidence="11" type="ORF">QBC42DRAFT_33342</name>
</gene>
<dbReference type="GO" id="GO:0006338">
    <property type="term" value="P:chromatin remodeling"/>
    <property type="evidence" value="ECO:0007669"/>
    <property type="project" value="UniProtKB-ARBA"/>
</dbReference>
<dbReference type="Proteomes" id="UP001321749">
    <property type="component" value="Unassembled WGS sequence"/>
</dbReference>
<dbReference type="InterPro" id="IPR013030">
    <property type="entry name" value="DNA_topo_DNA_db_N_dom2"/>
</dbReference>
<comment type="function">
    <text evidence="7">Releases the supercoiling and torsional tension of DNA introduced during the DNA replication and transcription by transiently cleaving and rejoining one strand of the DNA duplex. Introduces a single-strand break via transesterification at the specific target site 5'-[CT]CCTTp site in duplex DNA. The scissile phosphodiester is attacked by the catalytic tyrosine of the enzyme, resulting in the formation of a DNA-(3'-phosphotyrosyl)-enzyme intermediate and the expulsion of a 5'-OH DNA strand. The free DNA strand then undergoes passage around the unbroken strand thus removing DNA supercoils. Finally, in the religation step, the DNA 5'-OH attacks the covalent intermediate to expel the active-site tyrosine and restore the DNA phosphodiester backbone.</text>
</comment>
<dbReference type="SMART" id="SM00435">
    <property type="entry name" value="TOPEUc"/>
    <property type="match status" value="1"/>
</dbReference>
<dbReference type="SUPFAM" id="SSF56741">
    <property type="entry name" value="Eukaryotic DNA topoisomerase I, N-terminal DNA-binding fragment"/>
    <property type="match status" value="1"/>
</dbReference>
<dbReference type="CDD" id="cd03488">
    <property type="entry name" value="Topoisomer_IB_N_htopoI_like"/>
    <property type="match status" value="1"/>
</dbReference>
<dbReference type="InterPro" id="IPR036202">
    <property type="entry name" value="TopoI_DNA-bd_euk_N_sf"/>
</dbReference>
<dbReference type="InterPro" id="IPR025834">
    <property type="entry name" value="TopoI_C_dom"/>
</dbReference>
<dbReference type="SUPFAM" id="SSF56349">
    <property type="entry name" value="DNA breaking-rejoining enzymes"/>
    <property type="match status" value="1"/>
</dbReference>
<feature type="domain" description="DNA topoisomerase I eukaryotic-type" evidence="10">
    <location>
        <begin position="431"/>
        <end position="883"/>
    </location>
</feature>
<evidence type="ECO:0000256" key="7">
    <source>
        <dbReference type="RuleBase" id="RU365101"/>
    </source>
</evidence>
<feature type="compositionally biased region" description="Acidic residues" evidence="9">
    <location>
        <begin position="1"/>
        <end position="10"/>
    </location>
</feature>
<dbReference type="GO" id="GO:0005694">
    <property type="term" value="C:chromosome"/>
    <property type="evidence" value="ECO:0007669"/>
    <property type="project" value="InterPro"/>
</dbReference>
<dbReference type="GO" id="GO:0005730">
    <property type="term" value="C:nucleolus"/>
    <property type="evidence" value="ECO:0007669"/>
    <property type="project" value="TreeGrafter"/>
</dbReference>
<dbReference type="Gene3D" id="3.90.15.10">
    <property type="entry name" value="Topoisomerase I, Chain A, domain 3"/>
    <property type="match status" value="1"/>
</dbReference>
<accession>A0AAV9HYW4</accession>
<dbReference type="EMBL" id="MU864944">
    <property type="protein sequence ID" value="KAK4464911.1"/>
    <property type="molecule type" value="Genomic_DNA"/>
</dbReference>
<evidence type="ECO:0000256" key="5">
    <source>
        <dbReference type="ARBA" id="ARBA00023235"/>
    </source>
</evidence>
<dbReference type="InterPro" id="IPR013499">
    <property type="entry name" value="TopoI_euk"/>
</dbReference>
<dbReference type="Pfam" id="PF01028">
    <property type="entry name" value="Topoisom_I"/>
    <property type="match status" value="1"/>
</dbReference>
<name>A0AAV9HYW4_9PEZI</name>
<dbReference type="FunFam" id="1.10.10.41:FF:000001">
    <property type="entry name" value="DNA topoisomerase I"/>
    <property type="match status" value="1"/>
</dbReference>
<reference evidence="11" key="1">
    <citation type="journal article" date="2023" name="Mol. Phylogenet. Evol.">
        <title>Genome-scale phylogeny and comparative genomics of the fungal order Sordariales.</title>
        <authorList>
            <person name="Hensen N."/>
            <person name="Bonometti L."/>
            <person name="Westerberg I."/>
            <person name="Brannstrom I.O."/>
            <person name="Guillou S."/>
            <person name="Cros-Aarteil S."/>
            <person name="Calhoun S."/>
            <person name="Haridas S."/>
            <person name="Kuo A."/>
            <person name="Mondo S."/>
            <person name="Pangilinan J."/>
            <person name="Riley R."/>
            <person name="LaButti K."/>
            <person name="Andreopoulos B."/>
            <person name="Lipzen A."/>
            <person name="Chen C."/>
            <person name="Yan M."/>
            <person name="Daum C."/>
            <person name="Ng V."/>
            <person name="Clum A."/>
            <person name="Steindorff A."/>
            <person name="Ohm R.A."/>
            <person name="Martin F."/>
            <person name="Silar P."/>
            <person name="Natvig D.O."/>
            <person name="Lalanne C."/>
            <person name="Gautier V."/>
            <person name="Ament-Velasquez S.L."/>
            <person name="Kruys A."/>
            <person name="Hutchinson M.I."/>
            <person name="Powell A.J."/>
            <person name="Barry K."/>
            <person name="Miller A.N."/>
            <person name="Grigoriev I.V."/>
            <person name="Debuchy R."/>
            <person name="Gladieux P."/>
            <person name="Hiltunen Thoren M."/>
            <person name="Johannesson H."/>
        </authorList>
    </citation>
    <scope>NUCLEOTIDE SEQUENCE</scope>
    <source>
        <strain evidence="11">PSN324</strain>
    </source>
</reference>
<evidence type="ECO:0000259" key="10">
    <source>
        <dbReference type="SMART" id="SM00435"/>
    </source>
</evidence>
<dbReference type="Gene3D" id="2.170.11.10">
    <property type="entry name" value="DNA Topoisomerase I, domain 2"/>
    <property type="match status" value="1"/>
</dbReference>
<keyword evidence="5 6" id="KW-0413">Isomerase</keyword>
<evidence type="ECO:0000256" key="4">
    <source>
        <dbReference type="ARBA" id="ARBA00023125"/>
    </source>
</evidence>
<dbReference type="Pfam" id="PF02919">
    <property type="entry name" value="Topoisom_I_N"/>
    <property type="match status" value="1"/>
</dbReference>
<evidence type="ECO:0000256" key="1">
    <source>
        <dbReference type="ARBA" id="ARBA00000213"/>
    </source>
</evidence>
<keyword evidence="3 6" id="KW-0799">Topoisomerase</keyword>
<feature type="compositionally biased region" description="Low complexity" evidence="9">
    <location>
        <begin position="232"/>
        <end position="241"/>
    </location>
</feature>
<dbReference type="Gene3D" id="1.10.10.41">
    <property type="entry name" value="Yeast DNA topoisomerase - domain 1"/>
    <property type="match status" value="1"/>
</dbReference>
<proteinExistence type="inferred from homology"/>
<dbReference type="Pfam" id="PF14370">
    <property type="entry name" value="Topo_C_assoc"/>
    <property type="match status" value="1"/>
</dbReference>
<dbReference type="CDD" id="cd00659">
    <property type="entry name" value="Topo_IB_C"/>
    <property type="match status" value="1"/>
</dbReference>
<evidence type="ECO:0000256" key="3">
    <source>
        <dbReference type="ARBA" id="ARBA00023029"/>
    </source>
</evidence>
<comment type="similarity">
    <text evidence="2 6 7">Belongs to the type IB topoisomerase family.</text>
</comment>
<dbReference type="GO" id="GO:0006260">
    <property type="term" value="P:DNA replication"/>
    <property type="evidence" value="ECO:0007669"/>
    <property type="project" value="TreeGrafter"/>
</dbReference>
<feature type="compositionally biased region" description="Basic and acidic residues" evidence="9">
    <location>
        <begin position="130"/>
        <end position="144"/>
    </location>
</feature>
<dbReference type="FunFam" id="1.10.132.10:FF:000003">
    <property type="entry name" value="DNA topoisomerase I"/>
    <property type="match status" value="1"/>
</dbReference>
<dbReference type="InterPro" id="IPR013500">
    <property type="entry name" value="TopoI_cat_euk"/>
</dbReference>
<feature type="coiled-coil region" evidence="8">
    <location>
        <begin position="830"/>
        <end position="857"/>
    </location>
</feature>
<evidence type="ECO:0000313" key="12">
    <source>
        <dbReference type="Proteomes" id="UP001321749"/>
    </source>
</evidence>
<dbReference type="PANTHER" id="PTHR10290">
    <property type="entry name" value="DNA TOPOISOMERASE I"/>
    <property type="match status" value="1"/>
</dbReference>
<dbReference type="InterPro" id="IPR013034">
    <property type="entry name" value="DNA_topo_DNA_db_N_dom1"/>
</dbReference>
<reference evidence="11" key="2">
    <citation type="submission" date="2023-06" db="EMBL/GenBank/DDBJ databases">
        <authorList>
            <consortium name="Lawrence Berkeley National Laboratory"/>
            <person name="Mondo S.J."/>
            <person name="Hensen N."/>
            <person name="Bonometti L."/>
            <person name="Westerberg I."/>
            <person name="Brannstrom I.O."/>
            <person name="Guillou S."/>
            <person name="Cros-Aarteil S."/>
            <person name="Calhoun S."/>
            <person name="Haridas S."/>
            <person name="Kuo A."/>
            <person name="Pangilinan J."/>
            <person name="Riley R."/>
            <person name="Labutti K."/>
            <person name="Andreopoulos B."/>
            <person name="Lipzen A."/>
            <person name="Chen C."/>
            <person name="Yanf M."/>
            <person name="Daum C."/>
            <person name="Ng V."/>
            <person name="Clum A."/>
            <person name="Steindorff A."/>
            <person name="Ohm R."/>
            <person name="Martin F."/>
            <person name="Silar P."/>
            <person name="Natvig D."/>
            <person name="Lalanne C."/>
            <person name="Gautier V."/>
            <person name="Ament-Velasquez S.L."/>
            <person name="Kruys A."/>
            <person name="Hutchinson M.I."/>
            <person name="Powell A.J."/>
            <person name="Barry K."/>
            <person name="Miller A.N."/>
            <person name="Grigoriev I.V."/>
            <person name="Debuchy R."/>
            <person name="Gladieux P."/>
            <person name="Thoren M.H."/>
            <person name="Johannesson H."/>
        </authorList>
    </citation>
    <scope>NUCLEOTIDE SEQUENCE</scope>
    <source>
        <strain evidence="11">PSN324</strain>
    </source>
</reference>
<comment type="catalytic activity">
    <reaction evidence="1 6 7">
        <text>ATP-independent breakage of single-stranded DNA, followed by passage and rejoining.</text>
        <dbReference type="EC" id="5.6.2.1"/>
    </reaction>
</comment>
<evidence type="ECO:0000256" key="2">
    <source>
        <dbReference type="ARBA" id="ARBA00006645"/>
    </source>
</evidence>
<feature type="compositionally biased region" description="Basic and acidic residues" evidence="9">
    <location>
        <begin position="151"/>
        <end position="173"/>
    </location>
</feature>
<evidence type="ECO:0000256" key="9">
    <source>
        <dbReference type="SAM" id="MobiDB-lite"/>
    </source>
</evidence>
<dbReference type="EC" id="5.6.2.1" evidence="7"/>
<evidence type="ECO:0000313" key="11">
    <source>
        <dbReference type="EMBL" id="KAK4464911.1"/>
    </source>
</evidence>
<dbReference type="InterPro" id="IPR048045">
    <property type="entry name" value="Topoisomer_I_DNA-bd"/>
</dbReference>
<dbReference type="FunFam" id="2.170.11.10:FF:000001">
    <property type="entry name" value="DNA topoisomerase I"/>
    <property type="match status" value="1"/>
</dbReference>
<feature type="active site" description="O-(3'-phospho-DNA)-tyrosine intermediate" evidence="6">
    <location>
        <position position="869"/>
    </location>
</feature>
<dbReference type="InterPro" id="IPR008336">
    <property type="entry name" value="TopoI_DNA-bd_euk"/>
</dbReference>
<dbReference type="Gene3D" id="1.10.132.10">
    <property type="match status" value="2"/>
</dbReference>
<sequence length="913" mass="103627">MASTSSDDDMPLARANGKLSASKISAAADRKMDQNASKARPGPPGLSIRNGPVVDEDAMDVDSSSNGAPKRKSRVSIGQAVNYKDQSDSEDNAPMAKRQKPNRKQVDSDSDDEPIARKKTNGAKLPPSIKETEKDESSDDDRPLGVKFAQKKADIEKAAAKEARAIKAADAKAKKPAPKKAIKDESDDEPLAKPKKRQSNGVSSAAKKTNGVKKEVDSDSDAPIAKKKTAAKGKATVNAKKVAVKSEKEESKDNSAAEDEEEEYRWWDAPKKEDDSIKWTTLEHNGVLFPPEYERLPKSVKLYYDGKAVNLDVRAEEVATFFGSMLHSTQNVENPVFQKNFFNDFKDILKETGGARDQDGKPVDIKDFKKLDFTKIFEHYKGISEAKKARPAAEKKAEKAEKDKFEAPYMYCKWDGRKEKVGNFRVEPPGLFRGRGEHPKTGTVKKRVMPEQVTINIGKDAKVPEPPAGHKWKAVQHDNKATWLAMWQENVNGNYKYVMLAANSTVKGQADFKKFEKARELKKHIARIRADYTKELKSEVMADRQRATAMYLIDKFALRAGNEKDTENEAETVGCCSLKYEHVSLVEPNKVIFDFLGKDSIRFYNEFIVDRQVFKNLKMFKKPPKEDGDDIFDRLTTSQLNKHLSSYMTGLTAKVFRTYNASWTMSQLLQKLPVNNITVAEKIKLYNDCNREVAILCNHKRSVGASHEATMEKLLDRIKGLKYQKWRYKMMMLDLDPKLKKKKGAAFFELDEDLTQEWIEEHQKFLVTEQQSKIQKKFEKDNEKRLAEGESKLPDKELKERLQVAKELEAKFKKENKTKKVEAEGKGATIEKFEGLIEKQDERVRNLELQVADREGNKEVALGTSKINYIDPRLTVVFAKKFNVPIEKFFSKTLRDKFNWAIQSVGDDPTWEF</sequence>
<dbReference type="InterPro" id="IPR014727">
    <property type="entry name" value="TopoI_cat_a/b-sub_euk"/>
</dbReference>
<dbReference type="PANTHER" id="PTHR10290:SF3">
    <property type="entry name" value="DNA TOPOISOMERASE 1"/>
    <property type="match status" value="1"/>
</dbReference>
<dbReference type="GO" id="GO:0003917">
    <property type="term" value="F:DNA topoisomerase type I (single strand cut, ATP-independent) activity"/>
    <property type="evidence" value="ECO:0007669"/>
    <property type="project" value="UniProtKB-UniRule"/>
</dbReference>
<dbReference type="AlphaFoldDB" id="A0AAV9HYW4"/>
<dbReference type="GO" id="GO:0006265">
    <property type="term" value="P:DNA topological change"/>
    <property type="evidence" value="ECO:0007669"/>
    <property type="project" value="UniProtKB-UniRule"/>
</dbReference>
<dbReference type="InterPro" id="IPR001631">
    <property type="entry name" value="TopoI"/>
</dbReference>
<keyword evidence="8" id="KW-0175">Coiled coil</keyword>
<keyword evidence="4 6" id="KW-0238">DNA-binding</keyword>
<dbReference type="InterPro" id="IPR051062">
    <property type="entry name" value="Topoisomerase_IB"/>
</dbReference>
<dbReference type="FunFam" id="3.90.15.10:FF:000002">
    <property type="entry name" value="DNA topoisomerase I"/>
    <property type="match status" value="1"/>
</dbReference>
<organism evidence="11 12">
    <name type="scientific">Cladorrhinum samala</name>
    <dbReference type="NCBI Taxonomy" id="585594"/>
    <lineage>
        <taxon>Eukaryota</taxon>
        <taxon>Fungi</taxon>
        <taxon>Dikarya</taxon>
        <taxon>Ascomycota</taxon>
        <taxon>Pezizomycotina</taxon>
        <taxon>Sordariomycetes</taxon>
        <taxon>Sordariomycetidae</taxon>
        <taxon>Sordariales</taxon>
        <taxon>Podosporaceae</taxon>
        <taxon>Cladorrhinum</taxon>
    </lineage>
</organism>
<feature type="compositionally biased region" description="Basic and acidic residues" evidence="9">
    <location>
        <begin position="244"/>
        <end position="255"/>
    </location>
</feature>
<dbReference type="InterPro" id="IPR014711">
    <property type="entry name" value="TopoI_cat_a-hlx-sub_euk"/>
</dbReference>